<dbReference type="Proteomes" id="UP000667802">
    <property type="component" value="Unassembled WGS sequence"/>
</dbReference>
<evidence type="ECO:0000259" key="11">
    <source>
        <dbReference type="PROSITE" id="PS50112"/>
    </source>
</evidence>
<evidence type="ECO:0000259" key="12">
    <source>
        <dbReference type="PROSITE" id="PS50113"/>
    </source>
</evidence>
<evidence type="ECO:0000256" key="3">
    <source>
        <dbReference type="ARBA" id="ARBA00022553"/>
    </source>
</evidence>
<keyword evidence="3 7" id="KW-0597">Phosphoprotein</keyword>
<evidence type="ECO:0000256" key="7">
    <source>
        <dbReference type="PROSITE-ProRule" id="PRU00169"/>
    </source>
</evidence>
<dbReference type="SMART" id="SM00091">
    <property type="entry name" value="PAS"/>
    <property type="match status" value="4"/>
</dbReference>
<dbReference type="EC" id="2.7.13.3" evidence="2"/>
<feature type="domain" description="PAC" evidence="12">
    <location>
        <begin position="396"/>
        <end position="448"/>
    </location>
</feature>
<dbReference type="InterPro" id="IPR003661">
    <property type="entry name" value="HisK_dim/P_dom"/>
</dbReference>
<feature type="domain" description="PAS" evidence="11">
    <location>
        <begin position="79"/>
        <end position="138"/>
    </location>
</feature>
<dbReference type="NCBIfam" id="TIGR00229">
    <property type="entry name" value="sensory_box"/>
    <property type="match status" value="4"/>
</dbReference>
<evidence type="ECO:0000256" key="8">
    <source>
        <dbReference type="SAM" id="Coils"/>
    </source>
</evidence>
<dbReference type="InterPro" id="IPR011006">
    <property type="entry name" value="CheY-like_superfamily"/>
</dbReference>
<dbReference type="Gene3D" id="3.40.50.2300">
    <property type="match status" value="1"/>
</dbReference>
<dbReference type="SUPFAM" id="SSF55874">
    <property type="entry name" value="ATPase domain of HSP90 chaperone/DNA topoisomerase II/histidine kinase"/>
    <property type="match status" value="1"/>
</dbReference>
<keyword evidence="8" id="KW-0175">Coiled coil</keyword>
<feature type="domain" description="PAC" evidence="12">
    <location>
        <begin position="268"/>
        <end position="320"/>
    </location>
</feature>
<organism evidence="13 14">
    <name type="scientific">Aetokthonos hydrillicola Thurmond2011</name>
    <dbReference type="NCBI Taxonomy" id="2712845"/>
    <lineage>
        <taxon>Bacteria</taxon>
        <taxon>Bacillati</taxon>
        <taxon>Cyanobacteriota</taxon>
        <taxon>Cyanophyceae</taxon>
        <taxon>Nostocales</taxon>
        <taxon>Hapalosiphonaceae</taxon>
        <taxon>Aetokthonos</taxon>
    </lineage>
</organism>
<gene>
    <name evidence="13" type="ORF">G7B40_002945</name>
</gene>
<reference evidence="14" key="1">
    <citation type="journal article" date="2021" name="Science">
        <title>Hunting the eagle killer: A cyanobacterial neurotoxin causes vacuolar myelinopathy.</title>
        <authorList>
            <person name="Breinlinger S."/>
            <person name="Phillips T.J."/>
            <person name="Haram B.N."/>
            <person name="Mares J."/>
            <person name="Martinez Yerena J.A."/>
            <person name="Hrouzek P."/>
            <person name="Sobotka R."/>
            <person name="Henderson W.M."/>
            <person name="Schmieder P."/>
            <person name="Williams S.M."/>
            <person name="Lauderdale J.D."/>
            <person name="Wilde H.D."/>
            <person name="Gerrin W."/>
            <person name="Kust A."/>
            <person name="Washington J.W."/>
            <person name="Wagner C."/>
            <person name="Geier B."/>
            <person name="Liebeke M."/>
            <person name="Enke H."/>
            <person name="Niedermeyer T.H.J."/>
            <person name="Wilde S.B."/>
        </authorList>
    </citation>
    <scope>NUCLEOTIDE SEQUENCE [LARGE SCALE GENOMIC DNA]</scope>
    <source>
        <strain evidence="14">Thurmond2011</strain>
    </source>
</reference>
<dbReference type="SUPFAM" id="SSF47384">
    <property type="entry name" value="Homodimeric domain of signal transducing histidine kinase"/>
    <property type="match status" value="1"/>
</dbReference>
<dbReference type="InterPro" id="IPR052162">
    <property type="entry name" value="Sensor_kinase/Photoreceptor"/>
</dbReference>
<dbReference type="SUPFAM" id="SSF52172">
    <property type="entry name" value="CheY-like"/>
    <property type="match status" value="1"/>
</dbReference>
<dbReference type="PROSITE" id="PS50113">
    <property type="entry name" value="PAC"/>
    <property type="match status" value="4"/>
</dbReference>
<evidence type="ECO:0000256" key="5">
    <source>
        <dbReference type="ARBA" id="ARBA00022777"/>
    </source>
</evidence>
<dbReference type="PRINTS" id="PR00344">
    <property type="entry name" value="BCTRLSENSOR"/>
</dbReference>
<dbReference type="Pfam" id="PF00072">
    <property type="entry name" value="Response_reg"/>
    <property type="match status" value="1"/>
</dbReference>
<protein>
    <recommendedName>
        <fullName evidence="2">histidine kinase</fullName>
        <ecNumber evidence="2">2.7.13.3</ecNumber>
    </recommendedName>
</protein>
<comment type="catalytic activity">
    <reaction evidence="1">
        <text>ATP + protein L-histidine = ADP + protein N-phospho-L-histidine.</text>
        <dbReference type="EC" id="2.7.13.3"/>
    </reaction>
</comment>
<evidence type="ECO:0000256" key="4">
    <source>
        <dbReference type="ARBA" id="ARBA00022679"/>
    </source>
</evidence>
<dbReference type="InterPro" id="IPR004358">
    <property type="entry name" value="Sig_transdc_His_kin-like_C"/>
</dbReference>
<dbReference type="InterPro" id="IPR036097">
    <property type="entry name" value="HisK_dim/P_sf"/>
</dbReference>
<feature type="domain" description="PAS" evidence="11">
    <location>
        <begin position="192"/>
        <end position="249"/>
    </location>
</feature>
<dbReference type="Gene3D" id="3.30.450.20">
    <property type="entry name" value="PAS domain"/>
    <property type="match status" value="4"/>
</dbReference>
<keyword evidence="5" id="KW-0418">Kinase</keyword>
<evidence type="ECO:0000256" key="1">
    <source>
        <dbReference type="ARBA" id="ARBA00000085"/>
    </source>
</evidence>
<evidence type="ECO:0000256" key="2">
    <source>
        <dbReference type="ARBA" id="ARBA00012438"/>
    </source>
</evidence>
<dbReference type="CDD" id="cd00130">
    <property type="entry name" value="PAS"/>
    <property type="match status" value="4"/>
</dbReference>
<dbReference type="PROSITE" id="PS50109">
    <property type="entry name" value="HIS_KIN"/>
    <property type="match status" value="1"/>
</dbReference>
<feature type="coiled-coil region" evidence="8">
    <location>
        <begin position="2"/>
        <end position="71"/>
    </location>
</feature>
<dbReference type="CDD" id="cd00082">
    <property type="entry name" value="HisKA"/>
    <property type="match status" value="1"/>
</dbReference>
<evidence type="ECO:0000259" key="10">
    <source>
        <dbReference type="PROSITE" id="PS50110"/>
    </source>
</evidence>
<dbReference type="EMBL" id="JAALHA020000001">
    <property type="protein sequence ID" value="MDR9893542.1"/>
    <property type="molecule type" value="Genomic_DNA"/>
</dbReference>
<dbReference type="SMART" id="SM00086">
    <property type="entry name" value="PAC"/>
    <property type="match status" value="4"/>
</dbReference>
<feature type="domain" description="Histidine kinase" evidence="9">
    <location>
        <begin position="582"/>
        <end position="810"/>
    </location>
</feature>
<dbReference type="PANTHER" id="PTHR43304">
    <property type="entry name" value="PHYTOCHROME-LIKE PROTEIN CPH1"/>
    <property type="match status" value="1"/>
</dbReference>
<evidence type="ECO:0000259" key="9">
    <source>
        <dbReference type="PROSITE" id="PS50109"/>
    </source>
</evidence>
<dbReference type="Pfam" id="PF08447">
    <property type="entry name" value="PAS_3"/>
    <property type="match status" value="3"/>
</dbReference>
<keyword evidence="4" id="KW-0808">Transferase</keyword>
<dbReference type="Pfam" id="PF00512">
    <property type="entry name" value="HisKA"/>
    <property type="match status" value="1"/>
</dbReference>
<dbReference type="InterPro" id="IPR001610">
    <property type="entry name" value="PAC"/>
</dbReference>
<keyword evidence="6" id="KW-0902">Two-component regulatory system</keyword>
<feature type="domain" description="PAS" evidence="11">
    <location>
        <begin position="321"/>
        <end position="394"/>
    </location>
</feature>
<evidence type="ECO:0000313" key="14">
    <source>
        <dbReference type="Proteomes" id="UP000667802"/>
    </source>
</evidence>
<dbReference type="Pfam" id="PF13426">
    <property type="entry name" value="PAS_9"/>
    <property type="match status" value="1"/>
</dbReference>
<dbReference type="SMART" id="SM00388">
    <property type="entry name" value="HisKA"/>
    <property type="match status" value="1"/>
</dbReference>
<dbReference type="InterPro" id="IPR036890">
    <property type="entry name" value="HATPase_C_sf"/>
</dbReference>
<dbReference type="GO" id="GO:0000155">
    <property type="term" value="F:phosphorelay sensor kinase activity"/>
    <property type="evidence" value="ECO:0007669"/>
    <property type="project" value="InterPro"/>
</dbReference>
<dbReference type="PROSITE" id="PS50112">
    <property type="entry name" value="PAS"/>
    <property type="match status" value="4"/>
</dbReference>
<feature type="domain" description="PAS" evidence="11">
    <location>
        <begin position="445"/>
        <end position="515"/>
    </location>
</feature>
<dbReference type="SUPFAM" id="SSF55785">
    <property type="entry name" value="PYP-like sensor domain (PAS domain)"/>
    <property type="match status" value="4"/>
</dbReference>
<dbReference type="InterPro" id="IPR013655">
    <property type="entry name" value="PAS_fold_3"/>
</dbReference>
<evidence type="ECO:0000256" key="6">
    <source>
        <dbReference type="ARBA" id="ARBA00023012"/>
    </source>
</evidence>
<dbReference type="Pfam" id="PF02518">
    <property type="entry name" value="HATPase_c"/>
    <property type="match status" value="1"/>
</dbReference>
<dbReference type="InterPro" id="IPR005467">
    <property type="entry name" value="His_kinase_dom"/>
</dbReference>
<dbReference type="InterPro" id="IPR000014">
    <property type="entry name" value="PAS"/>
</dbReference>
<dbReference type="InterPro" id="IPR001789">
    <property type="entry name" value="Sig_transdc_resp-reg_receiver"/>
</dbReference>
<dbReference type="CDD" id="cd17546">
    <property type="entry name" value="REC_hyHK_CKI1_RcsC-like"/>
    <property type="match status" value="1"/>
</dbReference>
<proteinExistence type="predicted"/>
<feature type="modified residue" description="4-aspartylphosphate" evidence="7">
    <location>
        <position position="880"/>
    </location>
</feature>
<dbReference type="SMART" id="SM00387">
    <property type="entry name" value="HATPase_c"/>
    <property type="match status" value="1"/>
</dbReference>
<dbReference type="PANTHER" id="PTHR43304:SF1">
    <property type="entry name" value="PAC DOMAIN-CONTAINING PROTEIN"/>
    <property type="match status" value="1"/>
</dbReference>
<name>A0AAP5I1S0_9CYAN</name>
<feature type="domain" description="PAC" evidence="12">
    <location>
        <begin position="140"/>
        <end position="191"/>
    </location>
</feature>
<dbReference type="PROSITE" id="PS50110">
    <property type="entry name" value="RESPONSE_REGULATORY"/>
    <property type="match status" value="1"/>
</dbReference>
<feature type="domain" description="Response regulatory" evidence="10">
    <location>
        <begin position="829"/>
        <end position="945"/>
    </location>
</feature>
<dbReference type="RefSeq" id="WP_208344161.1">
    <property type="nucleotide sequence ID" value="NZ_CAWQFN010000480.1"/>
</dbReference>
<feature type="domain" description="PAC" evidence="12">
    <location>
        <begin position="517"/>
        <end position="569"/>
    </location>
</feature>
<dbReference type="InterPro" id="IPR035965">
    <property type="entry name" value="PAS-like_dom_sf"/>
</dbReference>
<comment type="caution">
    <text evidence="13">The sequence shown here is derived from an EMBL/GenBank/DDBJ whole genome shotgun (WGS) entry which is preliminary data.</text>
</comment>
<dbReference type="InterPro" id="IPR003594">
    <property type="entry name" value="HATPase_dom"/>
</dbReference>
<accession>A0AAP5I1S0</accession>
<evidence type="ECO:0000313" key="13">
    <source>
        <dbReference type="EMBL" id="MDR9893542.1"/>
    </source>
</evidence>
<sequence length="949" mass="108057">MNEELQVVVEQLQLNKEQLLQKNQELEIAYQMIEQKQQQLQTTRDELELLLARQSAELVQLKRQLQRLGSNVAAMLYEYVLHNDGSECFTYISPKCRDIYELEPEELQEDFGRVWAMIHPEDVEQVRQANLNSAKRLESFDIEFRLLPPSGCLRWVRAVSQPEQQSNGDVVWNGFVLDITAQKATEAALKEGKHRYMSLIEASPVAIFWFDTTGQCTYVNARWSEMTGRQAEAAMGRQWLQAIHPDDQEPTILSWNQWVETGEPKTPYQNEARIVRPDGSIRWFYCLIVPEIGTNRSLVGYIGSLTDITARKEAELALQQSEEKFRHFAENNHAVVWIGKPRSLDNLYVNPAYETIWGRSCQSLREQPDSWLEAIHPDDRDHIRTILQQGREGEYNRVEYRIVRPDGSVRWIVDWGFKIRNQAGEVYLYGGTAEDITDRKEAEEKIREQAALLDVTRDAIFVRDLECRILYWNCGAERLYGWKVAEVLGRHDCEFLYKQKSRFLEKAFRNVIEHGEWEGEVNKITKSGQEIIVSSRWTLMRDDAGQPKSILTVNTDITDKKQLETQFYRAQRLESLGTLASGIAHDLNNILTPILATAQLLPLKIPHVNQNKQQLELLKILEHNSKRGAELVKQITAFAQGAEGRRPIPLQTKDLLKEVEQIVKSTFPKSIEISVHMPTPNLWTVLADPTQIDQVLMNLCINARDAMAHGGTLSLSAENFYVDENYARMNLEATVGNYVVITVSDTGSGMTQKVLERIFEPFFTTKELGKGTGLGLSTSMGIIRNHGGFITVSSEVGRGSQFQVYLRATETSAKQPANDSLLFRGNGDLILVVDDEASVRNIVKTSLEEFNYKVLTACDGVEAFSVYSQHKQEISVVLMDIQMPLIDGLSAIRVLQQINRTVKIIAISGGVSNYKLLESTGLNVQAFLDKPYTIQELLNNIFKVLNDPD</sequence>
<dbReference type="SMART" id="SM00448">
    <property type="entry name" value="REC"/>
    <property type="match status" value="1"/>
</dbReference>
<dbReference type="Gene3D" id="1.10.287.130">
    <property type="match status" value="1"/>
</dbReference>
<dbReference type="Gene3D" id="3.30.565.10">
    <property type="entry name" value="Histidine kinase-like ATPase, C-terminal domain"/>
    <property type="match status" value="1"/>
</dbReference>
<dbReference type="AlphaFoldDB" id="A0AAP5I1S0"/>
<dbReference type="InterPro" id="IPR000700">
    <property type="entry name" value="PAS-assoc_C"/>
</dbReference>
<keyword evidence="14" id="KW-1185">Reference proteome</keyword>